<dbReference type="GO" id="GO:0008237">
    <property type="term" value="F:metallopeptidase activity"/>
    <property type="evidence" value="ECO:0007669"/>
    <property type="project" value="UniProtKB-KW"/>
</dbReference>
<dbReference type="GO" id="GO:0046872">
    <property type="term" value="F:metal ion binding"/>
    <property type="evidence" value="ECO:0007669"/>
    <property type="project" value="UniProtKB-KW"/>
</dbReference>
<dbReference type="GO" id="GO:0006508">
    <property type="term" value="P:proteolysis"/>
    <property type="evidence" value="ECO:0007669"/>
    <property type="project" value="UniProtKB-KW"/>
</dbReference>
<dbReference type="PROSITE" id="PS01302">
    <property type="entry name" value="UPF0758"/>
    <property type="match status" value="1"/>
</dbReference>
<dbReference type="InterPro" id="IPR020891">
    <property type="entry name" value="UPF0758_CS"/>
</dbReference>
<dbReference type="Proteomes" id="UP000601435">
    <property type="component" value="Unassembled WGS sequence"/>
</dbReference>
<dbReference type="CDD" id="cd08071">
    <property type="entry name" value="MPN_DUF2466"/>
    <property type="match status" value="1"/>
</dbReference>
<evidence type="ECO:0000256" key="1">
    <source>
        <dbReference type="ARBA" id="ARBA00022670"/>
    </source>
</evidence>
<dbReference type="PANTHER" id="PTHR30471">
    <property type="entry name" value="DNA REPAIR PROTEIN RADC"/>
    <property type="match status" value="1"/>
</dbReference>
<protein>
    <recommendedName>
        <fullName evidence="6">MPN domain-containing protein</fullName>
    </recommendedName>
</protein>
<dbReference type="InterPro" id="IPR010994">
    <property type="entry name" value="RuvA_2-like"/>
</dbReference>
<evidence type="ECO:0000256" key="4">
    <source>
        <dbReference type="ARBA" id="ARBA00022833"/>
    </source>
</evidence>
<evidence type="ECO:0000256" key="2">
    <source>
        <dbReference type="ARBA" id="ARBA00022723"/>
    </source>
</evidence>
<proteinExistence type="predicted"/>
<dbReference type="EMBL" id="CAJNJA010026807">
    <property type="protein sequence ID" value="CAE7565659.1"/>
    <property type="molecule type" value="Genomic_DNA"/>
</dbReference>
<keyword evidence="2" id="KW-0479">Metal-binding</keyword>
<evidence type="ECO:0000313" key="7">
    <source>
        <dbReference type="EMBL" id="CAE7565659.1"/>
    </source>
</evidence>
<dbReference type="Pfam" id="PF04002">
    <property type="entry name" value="RadC"/>
    <property type="match status" value="1"/>
</dbReference>
<dbReference type="InterPro" id="IPR037518">
    <property type="entry name" value="MPN"/>
</dbReference>
<dbReference type="PANTHER" id="PTHR30471:SF3">
    <property type="entry name" value="UPF0758 PROTEIN YEES-RELATED"/>
    <property type="match status" value="1"/>
</dbReference>
<keyword evidence="1" id="KW-0645">Protease</keyword>
<name>A0A812UGR2_9DINO</name>
<evidence type="ECO:0000313" key="8">
    <source>
        <dbReference type="Proteomes" id="UP000601435"/>
    </source>
</evidence>
<dbReference type="PROSITE" id="PS50249">
    <property type="entry name" value="MPN"/>
    <property type="match status" value="1"/>
</dbReference>
<dbReference type="Pfam" id="PF20582">
    <property type="entry name" value="UPF0758_N"/>
    <property type="match status" value="1"/>
</dbReference>
<comment type="caution">
    <text evidence="7">The sequence shown here is derived from an EMBL/GenBank/DDBJ whole genome shotgun (WGS) entry which is preliminary data.</text>
</comment>
<evidence type="ECO:0000256" key="5">
    <source>
        <dbReference type="ARBA" id="ARBA00023049"/>
    </source>
</evidence>
<keyword evidence="8" id="KW-1185">Reference proteome</keyword>
<sequence length="225" mass="24832">MNRWTREIERPRERLLRGGAQNLSSAELIAACLGSGLPGESAQQLAERLIQQFGSPLALIAAPTEKLLACRGLGQARTAQLKAVHELACRSDEYTLAKSGPLQNVSAVSRYIRRRIGHRERETFACLFLDTRYRPICWEELFLGSVNRAHVHPREVLKRGIVLNAAALVLAHNHPSGIAEPSQADLQLTRELKDLLRRVDIEVIDHVIVSPTTSVSLAARGLLGS</sequence>
<dbReference type="SUPFAM" id="SSF47781">
    <property type="entry name" value="RuvA domain 2-like"/>
    <property type="match status" value="1"/>
</dbReference>
<dbReference type="NCBIfam" id="NF000642">
    <property type="entry name" value="PRK00024.1"/>
    <property type="match status" value="1"/>
</dbReference>
<dbReference type="AlphaFoldDB" id="A0A812UGR2"/>
<dbReference type="Gene3D" id="3.40.140.10">
    <property type="entry name" value="Cytidine Deaminase, domain 2"/>
    <property type="match status" value="1"/>
</dbReference>
<keyword evidence="5" id="KW-0482">Metalloprotease</keyword>
<feature type="domain" description="MPN" evidence="6">
    <location>
        <begin position="101"/>
        <end position="223"/>
    </location>
</feature>
<organism evidence="7 8">
    <name type="scientific">Symbiodinium necroappetens</name>
    <dbReference type="NCBI Taxonomy" id="1628268"/>
    <lineage>
        <taxon>Eukaryota</taxon>
        <taxon>Sar</taxon>
        <taxon>Alveolata</taxon>
        <taxon>Dinophyceae</taxon>
        <taxon>Suessiales</taxon>
        <taxon>Symbiodiniaceae</taxon>
        <taxon>Symbiodinium</taxon>
    </lineage>
</organism>
<dbReference type="InterPro" id="IPR025657">
    <property type="entry name" value="RadC_JAB"/>
</dbReference>
<dbReference type="NCBIfam" id="TIGR00608">
    <property type="entry name" value="radc"/>
    <property type="match status" value="1"/>
</dbReference>
<dbReference type="InterPro" id="IPR001405">
    <property type="entry name" value="UPF0758"/>
</dbReference>
<evidence type="ECO:0000259" key="6">
    <source>
        <dbReference type="PROSITE" id="PS50249"/>
    </source>
</evidence>
<keyword evidence="4" id="KW-0862">Zinc</keyword>
<keyword evidence="3" id="KW-0378">Hydrolase</keyword>
<dbReference type="OrthoDB" id="8115169at2759"/>
<dbReference type="InterPro" id="IPR046778">
    <property type="entry name" value="UPF0758_N"/>
</dbReference>
<evidence type="ECO:0000256" key="3">
    <source>
        <dbReference type="ARBA" id="ARBA00022801"/>
    </source>
</evidence>
<reference evidence="7" key="1">
    <citation type="submission" date="2021-02" db="EMBL/GenBank/DDBJ databases">
        <authorList>
            <person name="Dougan E. K."/>
            <person name="Rhodes N."/>
            <person name="Thang M."/>
            <person name="Chan C."/>
        </authorList>
    </citation>
    <scope>NUCLEOTIDE SEQUENCE</scope>
</reference>
<gene>
    <name evidence="7" type="ORF">SNEC2469_LOCUS16438</name>
</gene>
<accession>A0A812UGR2</accession>